<dbReference type="RefSeq" id="YP_009170646.1">
    <property type="nucleotide sequence ID" value="NC_027988.2"/>
</dbReference>
<dbReference type="EMBL" id="KP774835">
    <property type="protein sequence ID" value="AKJ26691.1"/>
    <property type="molecule type" value="Genomic_DNA"/>
</dbReference>
<sequence length="47" mass="5340">MSWVLVIFMLNGDVQMVSGYTEEQCKQRIEVVKEWGWNASCELGGGM</sequence>
<name>A0A0G3BH36_9CAUD</name>
<dbReference type="Proteomes" id="UP000202282">
    <property type="component" value="Segment"/>
</dbReference>
<protein>
    <submittedName>
        <fullName evidence="1">Uncharacterized protein</fullName>
    </submittedName>
</protein>
<evidence type="ECO:0000313" key="1">
    <source>
        <dbReference type="EMBL" id="AKJ26691.1"/>
    </source>
</evidence>
<keyword evidence="2" id="KW-1185">Reference proteome</keyword>
<dbReference type="GeneID" id="26040395"/>
<evidence type="ECO:0000313" key="2">
    <source>
        <dbReference type="Proteomes" id="UP000202282"/>
    </source>
</evidence>
<organism evidence="1 2">
    <name type="scientific">Citrobacter phage CVT22</name>
    <dbReference type="NCBI Taxonomy" id="1622234"/>
    <lineage>
        <taxon>Viruses</taxon>
        <taxon>Duplodnaviria</taxon>
        <taxon>Heunggongvirae</taxon>
        <taxon>Uroviricota</taxon>
        <taxon>Caudoviricetes</taxon>
        <taxon>Zobellviridae</taxon>
        <taxon>Citrovirus</taxon>
        <taxon>Citrovirus coptotermitis</taxon>
    </lineage>
</organism>
<dbReference type="KEGG" id="vg:26040395"/>
<proteinExistence type="predicted"/>
<accession>A0A0G3BH36</accession>
<reference evidence="1 2" key="1">
    <citation type="journal article" date="2015" name="Genome Announc.">
        <title>Complete Genome Sequence of Citrobacter Phage CVT22 Isolated from the Gut of the Formosan Subterranean Termite, Coptotermes formosanus Shiraki.</title>
        <authorList>
            <person name="Tikhe C.V."/>
            <person name="Martin T.M."/>
            <person name="Gissendanner C.R."/>
            <person name="Husseneder C."/>
        </authorList>
    </citation>
    <scope>NUCLEOTIDE SEQUENCE [LARGE SCALE GENOMIC DNA]</scope>
</reference>